<dbReference type="AlphaFoldDB" id="A0AA47ELT8"/>
<protein>
    <submittedName>
        <fullName evidence="1">Nucleoside triphosphate pyrophosphohydrolase</fullName>
    </submittedName>
</protein>
<evidence type="ECO:0000313" key="1">
    <source>
        <dbReference type="EMBL" id="WAG62594.1"/>
    </source>
</evidence>
<accession>A0AA47ELT8</accession>
<reference evidence="1" key="1">
    <citation type="submission" date="2021-11" db="EMBL/GenBank/DDBJ databases">
        <title>Clostridia strains as spoilage organisms.</title>
        <authorList>
            <person name="Wambui J."/>
            <person name="Stevens M.J.A."/>
            <person name="Stephan R."/>
        </authorList>
    </citation>
    <scope>NUCLEOTIDE SEQUENCE</scope>
    <source>
        <strain evidence="1">CF009</strain>
    </source>
</reference>
<evidence type="ECO:0000313" key="2">
    <source>
        <dbReference type="Proteomes" id="UP001164733"/>
    </source>
</evidence>
<proteinExistence type="predicted"/>
<dbReference type="Proteomes" id="UP001164733">
    <property type="component" value="Chromosome"/>
</dbReference>
<dbReference type="InterPro" id="IPR038735">
    <property type="entry name" value="MSMEG_1276-like_NTP-PPase_dom"/>
</dbReference>
<gene>
    <name evidence="1" type="ORF">LL038_10290</name>
</gene>
<organism evidence="1 2">
    <name type="scientific">Clostridium estertheticum</name>
    <dbReference type="NCBI Taxonomy" id="238834"/>
    <lineage>
        <taxon>Bacteria</taxon>
        <taxon>Bacillati</taxon>
        <taxon>Bacillota</taxon>
        <taxon>Clostridia</taxon>
        <taxon>Eubacteriales</taxon>
        <taxon>Clostridiaceae</taxon>
        <taxon>Clostridium</taxon>
    </lineage>
</organism>
<sequence length="103" mass="11840">MKTYNKLVRDKIPEIIKTAGKSFDIHYAKKEDISPLLETKLNEEVSEYLEAKNLEELADVMEVLFGLANALGYSEEDLINNRNEKKEERGGFETGIVLEKVYE</sequence>
<dbReference type="RefSeq" id="WP_216127394.1">
    <property type="nucleotide sequence ID" value="NZ_CP086239.1"/>
</dbReference>
<name>A0AA47ELT8_9CLOT</name>
<dbReference type="EMBL" id="CP086239">
    <property type="protein sequence ID" value="WAG62594.1"/>
    <property type="molecule type" value="Genomic_DNA"/>
</dbReference>
<dbReference type="CDD" id="cd11532">
    <property type="entry name" value="NTP-PPase_COG4997"/>
    <property type="match status" value="1"/>
</dbReference>